<dbReference type="SUPFAM" id="SSF90123">
    <property type="entry name" value="ABC transporter transmembrane region"/>
    <property type="match status" value="1"/>
</dbReference>
<dbReference type="PROSITE" id="PS00211">
    <property type="entry name" value="ABC_TRANSPORTER_1"/>
    <property type="match status" value="1"/>
</dbReference>
<protein>
    <submittedName>
        <fullName evidence="14">ABC transporter ATP-binding protein</fullName>
    </submittedName>
</protein>
<dbReference type="EMBL" id="POSP01000001">
    <property type="protein sequence ID" value="PND40127.1"/>
    <property type="molecule type" value="Genomic_DNA"/>
</dbReference>
<evidence type="ECO:0000256" key="6">
    <source>
        <dbReference type="ARBA" id="ARBA00022840"/>
    </source>
</evidence>
<dbReference type="RefSeq" id="WP_102766262.1">
    <property type="nucleotide sequence ID" value="NZ_POSP01000001.1"/>
</dbReference>
<feature type="transmembrane region" description="Helical" evidence="11">
    <location>
        <begin position="247"/>
        <end position="268"/>
    </location>
</feature>
<dbReference type="GO" id="GO:0016887">
    <property type="term" value="F:ATP hydrolysis activity"/>
    <property type="evidence" value="ECO:0007669"/>
    <property type="project" value="InterPro"/>
</dbReference>
<name>A0A2N8L351_9BURK</name>
<evidence type="ECO:0000256" key="7">
    <source>
        <dbReference type="ARBA" id="ARBA00022967"/>
    </source>
</evidence>
<keyword evidence="7" id="KW-1278">Translocase</keyword>
<keyword evidence="10 11" id="KW-0472">Membrane</keyword>
<keyword evidence="3" id="KW-1003">Cell membrane</keyword>
<dbReference type="Gene3D" id="1.20.1560.10">
    <property type="entry name" value="ABC transporter type 1, transmembrane domain"/>
    <property type="match status" value="1"/>
</dbReference>
<evidence type="ECO:0000256" key="3">
    <source>
        <dbReference type="ARBA" id="ARBA00022475"/>
    </source>
</evidence>
<dbReference type="OrthoDB" id="8554730at2"/>
<gene>
    <name evidence="14" type="ORF">C1O66_01700</name>
</gene>
<dbReference type="InterPro" id="IPR017871">
    <property type="entry name" value="ABC_transporter-like_CS"/>
</dbReference>
<evidence type="ECO:0000313" key="14">
    <source>
        <dbReference type="EMBL" id="PND40127.1"/>
    </source>
</evidence>
<evidence type="ECO:0000256" key="11">
    <source>
        <dbReference type="SAM" id="Phobius"/>
    </source>
</evidence>
<feature type="transmembrane region" description="Helical" evidence="11">
    <location>
        <begin position="280"/>
        <end position="301"/>
    </location>
</feature>
<feature type="transmembrane region" description="Helical" evidence="11">
    <location>
        <begin position="55"/>
        <end position="73"/>
    </location>
</feature>
<proteinExistence type="predicted"/>
<feature type="transmembrane region" description="Helical" evidence="11">
    <location>
        <begin position="134"/>
        <end position="154"/>
    </location>
</feature>
<evidence type="ECO:0000256" key="4">
    <source>
        <dbReference type="ARBA" id="ARBA00022692"/>
    </source>
</evidence>
<dbReference type="Pfam" id="PF00005">
    <property type="entry name" value="ABC_tran"/>
    <property type="match status" value="1"/>
</dbReference>
<comment type="subcellular location">
    <subcellularLocation>
        <location evidence="1">Cell membrane</location>
        <topology evidence="1">Multi-pass membrane protein</topology>
    </subcellularLocation>
</comment>
<evidence type="ECO:0000256" key="8">
    <source>
        <dbReference type="ARBA" id="ARBA00022989"/>
    </source>
</evidence>
<dbReference type="GO" id="GO:0006869">
    <property type="term" value="P:lipid transport"/>
    <property type="evidence" value="ECO:0007669"/>
    <property type="project" value="UniProtKB-KW"/>
</dbReference>
<keyword evidence="5" id="KW-0547">Nucleotide-binding</keyword>
<keyword evidence="2" id="KW-0813">Transport</keyword>
<reference evidence="14 15" key="1">
    <citation type="submission" date="2018-01" db="EMBL/GenBank/DDBJ databases">
        <title>Draft genome sequence of Paucibacter aquatile CR182 isolated from freshwater of the Nakdong River.</title>
        <authorList>
            <person name="Choi A."/>
            <person name="Chung E.J."/>
        </authorList>
    </citation>
    <scope>NUCLEOTIDE SEQUENCE [LARGE SCALE GENOMIC DNA]</scope>
    <source>
        <strain evidence="14 15">CR182</strain>
    </source>
</reference>
<dbReference type="SMART" id="SM00382">
    <property type="entry name" value="AAA"/>
    <property type="match status" value="1"/>
</dbReference>
<organism evidence="14 15">
    <name type="scientific">Kinneretia aquatilis</name>
    <dbReference type="NCBI Taxonomy" id="2070761"/>
    <lineage>
        <taxon>Bacteria</taxon>
        <taxon>Pseudomonadati</taxon>
        <taxon>Pseudomonadota</taxon>
        <taxon>Betaproteobacteria</taxon>
        <taxon>Burkholderiales</taxon>
        <taxon>Sphaerotilaceae</taxon>
        <taxon>Roseateles</taxon>
    </lineage>
</organism>
<evidence type="ECO:0000256" key="1">
    <source>
        <dbReference type="ARBA" id="ARBA00004651"/>
    </source>
</evidence>
<dbReference type="InterPro" id="IPR011527">
    <property type="entry name" value="ABC1_TM_dom"/>
</dbReference>
<keyword evidence="4 11" id="KW-0812">Transmembrane</keyword>
<dbReference type="InterPro" id="IPR003593">
    <property type="entry name" value="AAA+_ATPase"/>
</dbReference>
<dbReference type="AlphaFoldDB" id="A0A2N8L351"/>
<dbReference type="InterPro" id="IPR039421">
    <property type="entry name" value="Type_1_exporter"/>
</dbReference>
<dbReference type="GO" id="GO:0005524">
    <property type="term" value="F:ATP binding"/>
    <property type="evidence" value="ECO:0007669"/>
    <property type="project" value="UniProtKB-KW"/>
</dbReference>
<evidence type="ECO:0000313" key="15">
    <source>
        <dbReference type="Proteomes" id="UP000235916"/>
    </source>
</evidence>
<feature type="transmembrane region" description="Helical" evidence="11">
    <location>
        <begin position="15"/>
        <end position="35"/>
    </location>
</feature>
<feature type="domain" description="ABC transporter" evidence="12">
    <location>
        <begin position="335"/>
        <end position="585"/>
    </location>
</feature>
<dbReference type="GO" id="GO:0005886">
    <property type="term" value="C:plasma membrane"/>
    <property type="evidence" value="ECO:0007669"/>
    <property type="project" value="UniProtKB-SubCell"/>
</dbReference>
<dbReference type="CDD" id="cd18541">
    <property type="entry name" value="ABC_6TM_TmrB_like"/>
    <property type="match status" value="1"/>
</dbReference>
<sequence>MTLTQMLAGFVRRHWPAYAGSALMLAGIALLIVWIPRQVGQVVDGLVAGRLQGMALLRELGLLVGAGVSIYLLRVGWRLALFAAAYRLGQQLRTRLYARLSLQGPAYFQAKRTGDLMALATNDIDAVEMAAGEALLAAFDGSLTLLLVLLMMTVGVDWRLGLATLIPFPFMAFAFWRISNHVHQAWQSSLAQFSGLNQHVQEGLSGVRTLRALGLLPRNTRQFSELAAGAGEASFQAQRWEAAFEPAVGMTLSAAMAIALGLGGWLVARQELSIGQLTSFTMYLGQLIWPMFAAGWVLSLLERGRAAWDRLGPVLEAPLSLQDEGQAELPRAATLRFEGVSFSYPEAEKAALQDIALELPPGQTLGLVGPTGSGKSTLLRLLLRQFEPSQGQITFGGQVLPALRLAALRRALAWVPQEPFLFSARIAENIALARPEASPAEIEEAARLAAVHEDIQRLPQGYATEIGERGVTLSGGQRQRVAIARALLHLGVPSAGPAHSGGMGMLLLDDALSAVDTGTETQILDHLRTQRRQRPEHSAIIVSHRLSAVMEADQILVLRGGRITERGSHAELLALGGWYATQWRYQQLEASLDAL</sequence>
<dbReference type="PROSITE" id="PS50929">
    <property type="entry name" value="ABC_TM1F"/>
    <property type="match status" value="1"/>
</dbReference>
<dbReference type="Pfam" id="PF00664">
    <property type="entry name" value="ABC_membrane"/>
    <property type="match status" value="1"/>
</dbReference>
<dbReference type="InterPro" id="IPR027417">
    <property type="entry name" value="P-loop_NTPase"/>
</dbReference>
<dbReference type="SUPFAM" id="SSF52540">
    <property type="entry name" value="P-loop containing nucleoside triphosphate hydrolases"/>
    <property type="match status" value="1"/>
</dbReference>
<dbReference type="PANTHER" id="PTHR24221:SF300">
    <property type="entry name" value="MULTIDRUG RESISTANCE-LIKE ATP-BINDING PROTEIN MDLA"/>
    <property type="match status" value="1"/>
</dbReference>
<accession>A0A2N8L351</accession>
<feature type="domain" description="ABC transmembrane type-1" evidence="13">
    <location>
        <begin position="19"/>
        <end position="303"/>
    </location>
</feature>
<dbReference type="PANTHER" id="PTHR24221">
    <property type="entry name" value="ATP-BINDING CASSETTE SUB-FAMILY B"/>
    <property type="match status" value="1"/>
</dbReference>
<dbReference type="Proteomes" id="UP000235916">
    <property type="component" value="Unassembled WGS sequence"/>
</dbReference>
<dbReference type="PROSITE" id="PS50893">
    <property type="entry name" value="ABC_TRANSPORTER_2"/>
    <property type="match status" value="1"/>
</dbReference>
<evidence type="ECO:0000256" key="10">
    <source>
        <dbReference type="ARBA" id="ARBA00023136"/>
    </source>
</evidence>
<keyword evidence="8 11" id="KW-1133">Transmembrane helix</keyword>
<dbReference type="FunFam" id="3.40.50.300:FF:000221">
    <property type="entry name" value="Multidrug ABC transporter ATP-binding protein"/>
    <property type="match status" value="1"/>
</dbReference>
<keyword evidence="9" id="KW-0445">Lipid transport</keyword>
<evidence type="ECO:0000256" key="2">
    <source>
        <dbReference type="ARBA" id="ARBA00022448"/>
    </source>
</evidence>
<dbReference type="InterPro" id="IPR003439">
    <property type="entry name" value="ABC_transporter-like_ATP-bd"/>
</dbReference>
<evidence type="ECO:0000256" key="9">
    <source>
        <dbReference type="ARBA" id="ARBA00023055"/>
    </source>
</evidence>
<evidence type="ECO:0000256" key="5">
    <source>
        <dbReference type="ARBA" id="ARBA00022741"/>
    </source>
</evidence>
<evidence type="ECO:0000259" key="13">
    <source>
        <dbReference type="PROSITE" id="PS50929"/>
    </source>
</evidence>
<keyword evidence="15" id="KW-1185">Reference proteome</keyword>
<dbReference type="InterPro" id="IPR036640">
    <property type="entry name" value="ABC1_TM_sf"/>
</dbReference>
<comment type="caution">
    <text evidence="14">The sequence shown here is derived from an EMBL/GenBank/DDBJ whole genome shotgun (WGS) entry which is preliminary data.</text>
</comment>
<evidence type="ECO:0000259" key="12">
    <source>
        <dbReference type="PROSITE" id="PS50893"/>
    </source>
</evidence>
<keyword evidence="6 14" id="KW-0067">ATP-binding</keyword>
<dbReference type="Gene3D" id="3.40.50.300">
    <property type="entry name" value="P-loop containing nucleotide triphosphate hydrolases"/>
    <property type="match status" value="1"/>
</dbReference>
<feature type="transmembrane region" description="Helical" evidence="11">
    <location>
        <begin position="160"/>
        <end position="178"/>
    </location>
</feature>
<dbReference type="GO" id="GO:0140359">
    <property type="term" value="F:ABC-type transporter activity"/>
    <property type="evidence" value="ECO:0007669"/>
    <property type="project" value="InterPro"/>
</dbReference>